<dbReference type="EMBL" id="AP012547">
    <property type="protein sequence ID" value="BAO30709.1"/>
    <property type="molecule type" value="Genomic_DNA"/>
</dbReference>
<dbReference type="STRING" id="1223802.SUTH_02930"/>
<dbReference type="SUPFAM" id="SSF109604">
    <property type="entry name" value="HD-domain/PDEase-like"/>
    <property type="match status" value="1"/>
</dbReference>
<sequence>MQFDEQQALDRLAASGIRIPPQPGVVIELRDRIATGDYNVRSISRIISQDPGLVAMLFKAARSPVFSRGRKFDKLDQVLQVIGIKQTFSLVQAIALSTAIGQGTRKAFERFWTRAGEVAQLAAIIADDQVSVCNVFPEQAYMAGIFHECGVPVLMMRFPDYCKKMQLDDVSCWPALVDEDARFNVDHCSIGYLVARHWGLPDFVCAAIRHHHEMPTEESGAAISLVGIVQLAIHFYHRINDQPNPVWDEIGGRVLEEIGIPAQELDDYFEDVSNRFHEAGA</sequence>
<evidence type="ECO:0000259" key="1">
    <source>
        <dbReference type="PROSITE" id="PS51833"/>
    </source>
</evidence>
<gene>
    <name evidence="2" type="ORF">SUTH_02930</name>
</gene>
<dbReference type="Pfam" id="PF08668">
    <property type="entry name" value="HDOD"/>
    <property type="match status" value="1"/>
</dbReference>
<dbReference type="OrthoDB" id="9784953at2"/>
<dbReference type="KEGG" id="shd:SUTH_02930"/>
<dbReference type="AlphaFoldDB" id="W0SH81"/>
<dbReference type="Gene3D" id="1.10.3210.10">
    <property type="entry name" value="Hypothetical protein af1432"/>
    <property type="match status" value="1"/>
</dbReference>
<dbReference type="Proteomes" id="UP000031637">
    <property type="component" value="Chromosome"/>
</dbReference>
<organism evidence="2 3">
    <name type="scientific">Sulfuritalea hydrogenivorans sk43H</name>
    <dbReference type="NCBI Taxonomy" id="1223802"/>
    <lineage>
        <taxon>Bacteria</taxon>
        <taxon>Pseudomonadati</taxon>
        <taxon>Pseudomonadota</taxon>
        <taxon>Betaproteobacteria</taxon>
        <taxon>Nitrosomonadales</taxon>
        <taxon>Sterolibacteriaceae</taxon>
        <taxon>Sulfuritalea</taxon>
    </lineage>
</organism>
<keyword evidence="3" id="KW-1185">Reference proteome</keyword>
<name>W0SH81_9PROT</name>
<protein>
    <submittedName>
        <fullName evidence="2">Putative signal transduction protein</fullName>
    </submittedName>
</protein>
<accession>W0SH81</accession>
<feature type="domain" description="HDOD" evidence="1">
    <location>
        <begin position="19"/>
        <end position="214"/>
    </location>
</feature>
<dbReference type="RefSeq" id="WP_041100274.1">
    <property type="nucleotide sequence ID" value="NZ_AP012547.1"/>
</dbReference>
<evidence type="ECO:0000313" key="2">
    <source>
        <dbReference type="EMBL" id="BAO30709.1"/>
    </source>
</evidence>
<dbReference type="HOGENOM" id="CLU_048246_2_1_4"/>
<dbReference type="InterPro" id="IPR052340">
    <property type="entry name" value="RNase_Y/CdgJ"/>
</dbReference>
<reference evidence="2 3" key="1">
    <citation type="journal article" date="2014" name="Syst. Appl. Microbiol.">
        <title>Complete genomes of freshwater sulfur oxidizers Sulfuricella denitrificans skB26 and Sulfuritalea hydrogenivorans sk43H: genetic insights into the sulfur oxidation pathway of betaproteobacteria.</title>
        <authorList>
            <person name="Watanabe T."/>
            <person name="Kojima H."/>
            <person name="Fukui M."/>
        </authorList>
    </citation>
    <scope>NUCLEOTIDE SEQUENCE [LARGE SCALE GENOMIC DNA]</scope>
    <source>
        <strain evidence="2">DSM22779</strain>
    </source>
</reference>
<dbReference type="InterPro" id="IPR013976">
    <property type="entry name" value="HDOD"/>
</dbReference>
<proteinExistence type="predicted"/>
<dbReference type="PANTHER" id="PTHR33525">
    <property type="match status" value="1"/>
</dbReference>
<evidence type="ECO:0000313" key="3">
    <source>
        <dbReference type="Proteomes" id="UP000031637"/>
    </source>
</evidence>
<dbReference type="PANTHER" id="PTHR33525:SF6">
    <property type="entry name" value="HDOD DOMAIN-CONTAINING PROTEIN"/>
    <property type="match status" value="1"/>
</dbReference>
<dbReference type="PROSITE" id="PS51833">
    <property type="entry name" value="HDOD"/>
    <property type="match status" value="1"/>
</dbReference>